<sequence>MPKNLANEIVVPDLEGWWADAGTSFESLFRAGQLVRKELTNDKSSD</sequence>
<proteinExistence type="predicted"/>
<reference evidence="1" key="1">
    <citation type="journal article" date="2014" name="Front. Microbiol.">
        <title>High frequency of phylogenetically diverse reductive dehalogenase-homologous genes in deep subseafloor sedimentary metagenomes.</title>
        <authorList>
            <person name="Kawai M."/>
            <person name="Futagami T."/>
            <person name="Toyoda A."/>
            <person name="Takaki Y."/>
            <person name="Nishi S."/>
            <person name="Hori S."/>
            <person name="Arai W."/>
            <person name="Tsubouchi T."/>
            <person name="Morono Y."/>
            <person name="Uchiyama I."/>
            <person name="Ito T."/>
            <person name="Fujiyama A."/>
            <person name="Inagaki F."/>
            <person name="Takami H."/>
        </authorList>
    </citation>
    <scope>NUCLEOTIDE SEQUENCE</scope>
    <source>
        <strain evidence="1">Expedition CK06-06</strain>
    </source>
</reference>
<organism evidence="1">
    <name type="scientific">marine sediment metagenome</name>
    <dbReference type="NCBI Taxonomy" id="412755"/>
    <lineage>
        <taxon>unclassified sequences</taxon>
        <taxon>metagenomes</taxon>
        <taxon>ecological metagenomes</taxon>
    </lineage>
</organism>
<accession>X1BW50</accession>
<name>X1BW50_9ZZZZ</name>
<dbReference type="EMBL" id="BART01013053">
    <property type="protein sequence ID" value="GAG88408.1"/>
    <property type="molecule type" value="Genomic_DNA"/>
</dbReference>
<comment type="caution">
    <text evidence="1">The sequence shown here is derived from an EMBL/GenBank/DDBJ whole genome shotgun (WGS) entry which is preliminary data.</text>
</comment>
<protein>
    <submittedName>
        <fullName evidence="1">Uncharacterized protein</fullName>
    </submittedName>
</protein>
<evidence type="ECO:0000313" key="1">
    <source>
        <dbReference type="EMBL" id="GAG88408.1"/>
    </source>
</evidence>
<gene>
    <name evidence="1" type="ORF">S01H4_26912</name>
</gene>
<dbReference type="AlphaFoldDB" id="X1BW50"/>